<dbReference type="Gene3D" id="3.30.530.20">
    <property type="match status" value="1"/>
</dbReference>
<dbReference type="SUPFAM" id="SSF55961">
    <property type="entry name" value="Bet v1-like"/>
    <property type="match status" value="1"/>
</dbReference>
<name>A0A7D3ZLY6_ACTVE</name>
<reference evidence="1 2" key="1">
    <citation type="submission" date="2020-05" db="EMBL/GenBank/DDBJ databases">
        <title>Actinomadura verrucosospora NRRL-B18236 (PFL_A860) Genome sequencing and assembly.</title>
        <authorList>
            <person name="Samborskyy M."/>
        </authorList>
    </citation>
    <scope>NUCLEOTIDE SEQUENCE [LARGE SCALE GENOMIC DNA]</scope>
    <source>
        <strain evidence="1 2">NRRL:B18236</strain>
    </source>
</reference>
<dbReference type="AlphaFoldDB" id="A0A7D3ZLY6"/>
<sequence length="144" mass="15845">MSEVAVHAEAFSDAAPDRLFEVLTDWPRHAEWMPFTRAEGGREVGAELTAWTGAGPVGFLDTMIITDWREGRFVAVRHTGRVVRGEAWFEVYPYGKGSRVVWAERVRLPLGVAGRAGWLVAGPVVRAFMRLGLRRLAALAAGPS</sequence>
<dbReference type="InterPro" id="IPR023393">
    <property type="entry name" value="START-like_dom_sf"/>
</dbReference>
<dbReference type="EMBL" id="CP053892">
    <property type="protein sequence ID" value="QKG21722.1"/>
    <property type="molecule type" value="Genomic_DNA"/>
</dbReference>
<keyword evidence="2" id="KW-1185">Reference proteome</keyword>
<dbReference type="Proteomes" id="UP000501240">
    <property type="component" value="Chromosome"/>
</dbReference>
<protein>
    <recommendedName>
        <fullName evidence="3">Polyketide cyclase/dehydrase</fullName>
    </recommendedName>
</protein>
<evidence type="ECO:0000313" key="2">
    <source>
        <dbReference type="Proteomes" id="UP000501240"/>
    </source>
</evidence>
<proteinExistence type="predicted"/>
<organism evidence="1 2">
    <name type="scientific">Actinomadura verrucosospora</name>
    <dbReference type="NCBI Taxonomy" id="46165"/>
    <lineage>
        <taxon>Bacteria</taxon>
        <taxon>Bacillati</taxon>
        <taxon>Actinomycetota</taxon>
        <taxon>Actinomycetes</taxon>
        <taxon>Streptosporangiales</taxon>
        <taxon>Thermomonosporaceae</taxon>
        <taxon>Actinomadura</taxon>
    </lineage>
</organism>
<evidence type="ECO:0008006" key="3">
    <source>
        <dbReference type="Google" id="ProtNLM"/>
    </source>
</evidence>
<dbReference type="Pfam" id="PF10604">
    <property type="entry name" value="Polyketide_cyc2"/>
    <property type="match status" value="1"/>
</dbReference>
<dbReference type="InterPro" id="IPR019587">
    <property type="entry name" value="Polyketide_cyclase/dehydratase"/>
</dbReference>
<accession>A0A7D3ZLY6</accession>
<evidence type="ECO:0000313" key="1">
    <source>
        <dbReference type="EMBL" id="QKG21722.1"/>
    </source>
</evidence>
<gene>
    <name evidence="1" type="ORF">ACTIVE_3360</name>
</gene>